<evidence type="ECO:0000313" key="1">
    <source>
        <dbReference type="EMBL" id="GAA1716389.1"/>
    </source>
</evidence>
<evidence type="ECO:0000313" key="2">
    <source>
        <dbReference type="Proteomes" id="UP001499947"/>
    </source>
</evidence>
<organism evidence="1 2">
    <name type="scientific">Streptomyces yatensis</name>
    <dbReference type="NCBI Taxonomy" id="155177"/>
    <lineage>
        <taxon>Bacteria</taxon>
        <taxon>Bacillati</taxon>
        <taxon>Actinomycetota</taxon>
        <taxon>Actinomycetes</taxon>
        <taxon>Kitasatosporales</taxon>
        <taxon>Streptomycetaceae</taxon>
        <taxon>Streptomyces</taxon>
        <taxon>Streptomyces violaceusniger group</taxon>
    </lineage>
</organism>
<reference evidence="1 2" key="1">
    <citation type="journal article" date="2019" name="Int. J. Syst. Evol. Microbiol.">
        <title>The Global Catalogue of Microorganisms (GCM) 10K type strain sequencing project: providing services to taxonomists for standard genome sequencing and annotation.</title>
        <authorList>
            <consortium name="The Broad Institute Genomics Platform"/>
            <consortium name="The Broad Institute Genome Sequencing Center for Infectious Disease"/>
            <person name="Wu L."/>
            <person name="Ma J."/>
        </authorList>
    </citation>
    <scope>NUCLEOTIDE SEQUENCE [LARGE SCALE GENOMIC DNA]</scope>
    <source>
        <strain evidence="1 2">JCM 13244</strain>
    </source>
</reference>
<keyword evidence="2" id="KW-1185">Reference proteome</keyword>
<protein>
    <submittedName>
        <fullName evidence="1">Uncharacterized protein</fullName>
    </submittedName>
</protein>
<dbReference type="Proteomes" id="UP001499947">
    <property type="component" value="Unassembled WGS sequence"/>
</dbReference>
<dbReference type="RefSeq" id="WP_211128723.1">
    <property type="nucleotide sequence ID" value="NZ_BAAALR010000078.1"/>
</dbReference>
<comment type="caution">
    <text evidence="1">The sequence shown here is derived from an EMBL/GenBank/DDBJ whole genome shotgun (WGS) entry which is preliminary data.</text>
</comment>
<name>A0ABN2J227_9ACTN</name>
<sequence>MVNGWDVAAAVGTVASAAAAAVATGLVAWQARLARRANASAHAVVIDSAKARLDAEAPDLDVRALAPAWPPLSDAQDSASLPTRDTVWSFPGDERKTLVCTLAVELTNRGTRDVEVTIHGDVRPVDELADPAWQPGQPIEDFLMPGREPYRFHLQGTLTLRQWADNQDAQGQGRPLPHRIAGAVIATDRRDEGITDRWELVMTGCPIERVPGAADQWRLTTDSAVPQWKILTVEPVARERTYWISRRRGLEYPSVEDMLN</sequence>
<accession>A0ABN2J227</accession>
<gene>
    <name evidence="1" type="ORF">GCM10009680_67130</name>
</gene>
<dbReference type="EMBL" id="BAAALR010000078">
    <property type="protein sequence ID" value="GAA1716389.1"/>
    <property type="molecule type" value="Genomic_DNA"/>
</dbReference>
<proteinExistence type="predicted"/>